<organism evidence="2 3">
    <name type="scientific">Cribrihabitans marinus</name>
    <dbReference type="NCBI Taxonomy" id="1227549"/>
    <lineage>
        <taxon>Bacteria</taxon>
        <taxon>Pseudomonadati</taxon>
        <taxon>Pseudomonadota</taxon>
        <taxon>Alphaproteobacteria</taxon>
        <taxon>Rhodobacterales</taxon>
        <taxon>Paracoccaceae</taxon>
        <taxon>Cribrihabitans</taxon>
    </lineage>
</organism>
<dbReference type="Proteomes" id="UP000199379">
    <property type="component" value="Unassembled WGS sequence"/>
</dbReference>
<gene>
    <name evidence="2" type="ORF">SAMN05444007_10960</name>
</gene>
<proteinExistence type="predicted"/>
<dbReference type="AlphaFoldDB" id="A0A1H7D852"/>
<dbReference type="GO" id="GO:0004016">
    <property type="term" value="F:adenylate cyclase activity"/>
    <property type="evidence" value="ECO:0007669"/>
    <property type="project" value="UniProtKB-ARBA"/>
</dbReference>
<accession>A0A1H7D852</accession>
<dbReference type="RefSeq" id="WP_177175475.1">
    <property type="nucleotide sequence ID" value="NZ_BMGV01000009.1"/>
</dbReference>
<dbReference type="InterPro" id="IPR029787">
    <property type="entry name" value="Nucleotide_cyclase"/>
</dbReference>
<dbReference type="EMBL" id="FNYD01000009">
    <property type="protein sequence ID" value="SEJ94385.1"/>
    <property type="molecule type" value="Genomic_DNA"/>
</dbReference>
<name>A0A1H7D852_9RHOB</name>
<keyword evidence="3" id="KW-1185">Reference proteome</keyword>
<dbReference type="Pfam" id="PF00211">
    <property type="entry name" value="Guanylate_cyc"/>
    <property type="match status" value="1"/>
</dbReference>
<dbReference type="CDD" id="cd07302">
    <property type="entry name" value="CHD"/>
    <property type="match status" value="1"/>
</dbReference>
<reference evidence="2 3" key="1">
    <citation type="submission" date="2016-10" db="EMBL/GenBank/DDBJ databases">
        <authorList>
            <person name="de Groot N.N."/>
        </authorList>
    </citation>
    <scope>NUCLEOTIDE SEQUENCE [LARGE SCALE GENOMIC DNA]</scope>
    <source>
        <strain evidence="2 3">DSM 29340</strain>
    </source>
</reference>
<evidence type="ECO:0000313" key="2">
    <source>
        <dbReference type="EMBL" id="SEJ94385.1"/>
    </source>
</evidence>
<dbReference type="SUPFAM" id="SSF55073">
    <property type="entry name" value="Nucleotide cyclase"/>
    <property type="match status" value="1"/>
</dbReference>
<dbReference type="GO" id="GO:0006171">
    <property type="term" value="P:cAMP biosynthetic process"/>
    <property type="evidence" value="ECO:0007669"/>
    <property type="project" value="TreeGrafter"/>
</dbReference>
<sequence length="414" mass="44969">MIETDTYQPSAAESAADINAWLMKCGLEGVSRDDLLEGYCQRLTDLGIPLMRLHAAQSTIHPHYGSLGFNWHREDGVATYEYAYSADPSDDWLQSPLFHMLDTGQTELRENLAADTGDSRFPILNDLRKQGATDYFAAAQLLQPQPEDVSLDPVSEAPEGLLLSWTSDAPDGFRNADLDMFRATLPLLGLALKSAANRQLATDLLEVYLGREAGQRVLSGEIQRGSLREVDAVLCYFDLKEFTSLSERTAGPDLIAMLNDYFGMAVEVIEAHGGSVLKFLGDGILAMFNLDSLSLSAAAGLDAAADLQAGMRSRNAERGARGDVTTDVTLALHAGPILYGNIGAENRLDFTVIGPAVNLTVRLAGMHRAVGRNIILSDRVAHAAECPRQDVVSLGRYMLRGVSEPCELFTIYQG</sequence>
<dbReference type="Gene3D" id="3.30.70.1230">
    <property type="entry name" value="Nucleotide cyclase"/>
    <property type="match status" value="1"/>
</dbReference>
<evidence type="ECO:0000259" key="1">
    <source>
        <dbReference type="PROSITE" id="PS50125"/>
    </source>
</evidence>
<dbReference type="PANTHER" id="PTHR43081">
    <property type="entry name" value="ADENYLATE CYCLASE, TERMINAL-DIFFERENTIATION SPECIFIC-RELATED"/>
    <property type="match status" value="1"/>
</dbReference>
<protein>
    <submittedName>
        <fullName evidence="2">Adenylate/guanylate cyclase</fullName>
    </submittedName>
</protein>
<feature type="domain" description="Guanylate cyclase" evidence="1">
    <location>
        <begin position="233"/>
        <end position="364"/>
    </location>
</feature>
<dbReference type="STRING" id="1227549.SAMN05444007_10960"/>
<dbReference type="GO" id="GO:0035556">
    <property type="term" value="P:intracellular signal transduction"/>
    <property type="evidence" value="ECO:0007669"/>
    <property type="project" value="InterPro"/>
</dbReference>
<dbReference type="InterPro" id="IPR050697">
    <property type="entry name" value="Adenylyl/Guanylyl_Cyclase_3/4"/>
</dbReference>
<evidence type="ECO:0000313" key="3">
    <source>
        <dbReference type="Proteomes" id="UP000199379"/>
    </source>
</evidence>
<dbReference type="InterPro" id="IPR001054">
    <property type="entry name" value="A/G_cyclase"/>
</dbReference>
<dbReference type="SMART" id="SM00044">
    <property type="entry name" value="CYCc"/>
    <property type="match status" value="1"/>
</dbReference>
<dbReference type="PROSITE" id="PS50125">
    <property type="entry name" value="GUANYLATE_CYCLASE_2"/>
    <property type="match status" value="1"/>
</dbReference>
<dbReference type="PANTHER" id="PTHR43081:SF11">
    <property type="entry name" value="BLR2264 PROTEIN"/>
    <property type="match status" value="1"/>
</dbReference>